<feature type="transmembrane region" description="Helical" evidence="7">
    <location>
        <begin position="188"/>
        <end position="209"/>
    </location>
</feature>
<dbReference type="PANTHER" id="PTHR23517">
    <property type="entry name" value="RESISTANCE PROTEIN MDTM, PUTATIVE-RELATED-RELATED"/>
    <property type="match status" value="1"/>
</dbReference>
<keyword evidence="4 7" id="KW-0812">Transmembrane</keyword>
<evidence type="ECO:0000256" key="3">
    <source>
        <dbReference type="ARBA" id="ARBA00022475"/>
    </source>
</evidence>
<gene>
    <name evidence="9" type="ORF">JCM5805K_0130</name>
</gene>
<keyword evidence="5 7" id="KW-1133">Transmembrane helix</keyword>
<dbReference type="InterPro" id="IPR011701">
    <property type="entry name" value="MFS"/>
</dbReference>
<evidence type="ECO:0000256" key="4">
    <source>
        <dbReference type="ARBA" id="ARBA00022692"/>
    </source>
</evidence>
<comment type="caution">
    <text evidence="9">The sequence shown here is derived from an EMBL/GenBank/DDBJ whole genome shotgun (WGS) entry which is preliminary data.</text>
</comment>
<dbReference type="AlphaFoldDB" id="A0A0B8QKG3"/>
<dbReference type="GO" id="GO:0022857">
    <property type="term" value="F:transmembrane transporter activity"/>
    <property type="evidence" value="ECO:0007669"/>
    <property type="project" value="InterPro"/>
</dbReference>
<feature type="transmembrane region" description="Helical" evidence="7">
    <location>
        <begin position="313"/>
        <end position="331"/>
    </location>
</feature>
<keyword evidence="3" id="KW-1003">Cell membrane</keyword>
<evidence type="ECO:0000256" key="7">
    <source>
        <dbReference type="SAM" id="Phobius"/>
    </source>
</evidence>
<feature type="transmembrane region" description="Helical" evidence="7">
    <location>
        <begin position="63"/>
        <end position="88"/>
    </location>
</feature>
<sequence>MFIICATIIDKLKKSENLRNNMKEFWNLDKNLQLRLGIVFLGAFSYGTVFSSMTIYYNQHLGSAITGILLALSAVATFVAGILAGFFADRNGRKPVMVFGTVIQLLGALLAIASNLPGHVNPWSTFIAFLLISFGYNLVITAGNAMIIAASNAENRKVVFMLDYWAQNLSVILGAALGAWLFRPAFEALLVILLLTVLVSFFLTTFVMTETFRPIVKAKEEAENIFQAYKTVLQDKTYMIFMGANIATTFIIMQFDNFLPVHLSNSFKTITFFGFEIYGQRMLTIYLILACVLVVLLMTTLNRLTKDWSHQKGFIWGSLFMAIGMIFSFLTTTFTPIFIAGIVYTLGEIVYTPSVQTLGADLMNPEKIGSYNGVAAIKMPIASILAGLLVSISPMIKATGVSLVLALTEVLAIILVLIAVNRHQKTKIN</sequence>
<feature type="transmembrane region" description="Helical" evidence="7">
    <location>
        <begin position="36"/>
        <end position="57"/>
    </location>
</feature>
<evidence type="ECO:0000259" key="8">
    <source>
        <dbReference type="PROSITE" id="PS50850"/>
    </source>
</evidence>
<protein>
    <submittedName>
        <fullName evidence="9">Permeases of the major facilitator superfamily</fullName>
    </submittedName>
</protein>
<feature type="transmembrane region" description="Helical" evidence="7">
    <location>
        <begin position="162"/>
        <end position="182"/>
    </location>
</feature>
<dbReference type="PANTHER" id="PTHR23517:SF3">
    <property type="entry name" value="INTEGRAL MEMBRANE TRANSPORT PROTEIN"/>
    <property type="match status" value="1"/>
</dbReference>
<dbReference type="CDD" id="cd17329">
    <property type="entry name" value="MFS_MdtH_MDR_like"/>
    <property type="match status" value="1"/>
</dbReference>
<dbReference type="InterPro" id="IPR036259">
    <property type="entry name" value="MFS_trans_sf"/>
</dbReference>
<evidence type="ECO:0000313" key="9">
    <source>
        <dbReference type="EMBL" id="GAM79026.1"/>
    </source>
</evidence>
<proteinExistence type="predicted"/>
<name>A0A0B8QKG3_LACLL</name>
<feature type="transmembrane region" description="Helical" evidence="7">
    <location>
        <begin position="398"/>
        <end position="420"/>
    </location>
</feature>
<feature type="transmembrane region" description="Helical" evidence="7">
    <location>
        <begin position="95"/>
        <end position="114"/>
    </location>
</feature>
<organism evidence="9 10">
    <name type="scientific">Lactococcus lactis subsp. lactis</name>
    <name type="common">Streptococcus lactis</name>
    <dbReference type="NCBI Taxonomy" id="1360"/>
    <lineage>
        <taxon>Bacteria</taxon>
        <taxon>Bacillati</taxon>
        <taxon>Bacillota</taxon>
        <taxon>Bacilli</taxon>
        <taxon>Lactobacillales</taxon>
        <taxon>Streptococcaceae</taxon>
        <taxon>Lactococcus</taxon>
    </lineage>
</organism>
<evidence type="ECO:0000313" key="10">
    <source>
        <dbReference type="Proteomes" id="UP000031847"/>
    </source>
</evidence>
<evidence type="ECO:0000256" key="6">
    <source>
        <dbReference type="ARBA" id="ARBA00023136"/>
    </source>
</evidence>
<evidence type="ECO:0000256" key="5">
    <source>
        <dbReference type="ARBA" id="ARBA00022989"/>
    </source>
</evidence>
<reference evidence="9 10" key="1">
    <citation type="submission" date="2015-01" db="EMBL/GenBank/DDBJ databases">
        <title>Lactococcus lactis subsp.lactis JCM 5805 whole genome shotgun sequence.</title>
        <authorList>
            <person name="Fujii T."/>
            <person name="Tomita Y."/>
            <person name="Ikushima S."/>
            <person name="Fujiwara D."/>
        </authorList>
    </citation>
    <scope>NUCLEOTIDE SEQUENCE [LARGE SCALE GENOMIC DNA]</scope>
    <source>
        <strain evidence="9 10">JCM 5805</strain>
    </source>
</reference>
<accession>A0A0B8QKG3</accession>
<dbReference type="Gene3D" id="1.20.1250.20">
    <property type="entry name" value="MFS general substrate transporter like domains"/>
    <property type="match status" value="1"/>
</dbReference>
<feature type="transmembrane region" description="Helical" evidence="7">
    <location>
        <begin position="337"/>
        <end position="359"/>
    </location>
</feature>
<feature type="transmembrane region" description="Helical" evidence="7">
    <location>
        <begin position="371"/>
        <end position="392"/>
    </location>
</feature>
<dbReference type="SUPFAM" id="SSF103473">
    <property type="entry name" value="MFS general substrate transporter"/>
    <property type="match status" value="1"/>
</dbReference>
<dbReference type="EMBL" id="BBSI01000007">
    <property type="protein sequence ID" value="GAM79026.1"/>
    <property type="molecule type" value="Genomic_DNA"/>
</dbReference>
<dbReference type="InterPro" id="IPR050171">
    <property type="entry name" value="MFS_Transporters"/>
</dbReference>
<dbReference type="Proteomes" id="UP000031847">
    <property type="component" value="Unassembled WGS sequence"/>
</dbReference>
<dbReference type="InterPro" id="IPR020846">
    <property type="entry name" value="MFS_dom"/>
</dbReference>
<feature type="transmembrane region" description="Helical" evidence="7">
    <location>
        <begin position="283"/>
        <end position="301"/>
    </location>
</feature>
<feature type="domain" description="Major facilitator superfamily (MFS) profile" evidence="8">
    <location>
        <begin position="31"/>
        <end position="424"/>
    </location>
</feature>
<comment type="subcellular location">
    <subcellularLocation>
        <location evidence="1">Cell membrane</location>
        <topology evidence="1">Multi-pass membrane protein</topology>
    </subcellularLocation>
</comment>
<dbReference type="GO" id="GO:0005886">
    <property type="term" value="C:plasma membrane"/>
    <property type="evidence" value="ECO:0007669"/>
    <property type="project" value="UniProtKB-SubCell"/>
</dbReference>
<feature type="transmembrane region" description="Helical" evidence="7">
    <location>
        <begin position="126"/>
        <end position="150"/>
    </location>
</feature>
<keyword evidence="2" id="KW-0813">Transport</keyword>
<evidence type="ECO:0000256" key="1">
    <source>
        <dbReference type="ARBA" id="ARBA00004651"/>
    </source>
</evidence>
<dbReference type="PROSITE" id="PS50850">
    <property type="entry name" value="MFS"/>
    <property type="match status" value="1"/>
</dbReference>
<evidence type="ECO:0000256" key="2">
    <source>
        <dbReference type="ARBA" id="ARBA00022448"/>
    </source>
</evidence>
<feature type="transmembrane region" description="Helical" evidence="7">
    <location>
        <begin position="237"/>
        <end position="255"/>
    </location>
</feature>
<dbReference type="Pfam" id="PF07690">
    <property type="entry name" value="MFS_1"/>
    <property type="match status" value="1"/>
</dbReference>
<keyword evidence="6 7" id="KW-0472">Membrane</keyword>